<name>A0A8S5V2T3_9CAUD</name>
<sequence length="295" mass="32612">MGLEIIWTDHRGKNWNLTSGEQGVILDTEQAGLGWAELDHTFTRGELIQVSSRVKRANHNFKVLVGWDKQGMEFYNLYSEWWSQANSPFETGTLTVKRPDGQERSRELRLFETPDTTHTFDPGLGIDPQPELWSLTGNYGWWFGPEQVVSVKYDDISGSGSGTPFYGPKGYGWPLYISSMYSAKEISISNDGQGPMWLTWTLVGPMSKPRVGIAGGAELTYKGDLLDGEIIEIRTDPTRRDVVQVYGNKSLYGAASGEWAPAPVGQRVPLTVTAESMGPGSAIYASGRVAYAQAF</sequence>
<organism evidence="1">
    <name type="scientific">Siphoviridae sp. ct6YY1</name>
    <dbReference type="NCBI Taxonomy" id="2825343"/>
    <lineage>
        <taxon>Viruses</taxon>
        <taxon>Duplodnaviria</taxon>
        <taxon>Heunggongvirae</taxon>
        <taxon>Uroviricota</taxon>
        <taxon>Caudoviricetes</taxon>
    </lineage>
</organism>
<dbReference type="EMBL" id="BK016186">
    <property type="protein sequence ID" value="DAG01066.1"/>
    <property type="molecule type" value="Genomic_DNA"/>
</dbReference>
<protein>
    <submittedName>
        <fullName evidence="1">Tail protein</fullName>
    </submittedName>
</protein>
<evidence type="ECO:0000313" key="1">
    <source>
        <dbReference type="EMBL" id="DAG01066.1"/>
    </source>
</evidence>
<reference evidence="1" key="1">
    <citation type="journal article" date="2021" name="Proc. Natl. Acad. Sci. U.S.A.">
        <title>A Catalog of Tens of Thousands of Viruses from Human Metagenomes Reveals Hidden Associations with Chronic Diseases.</title>
        <authorList>
            <person name="Tisza M.J."/>
            <person name="Buck C.B."/>
        </authorList>
    </citation>
    <scope>NUCLEOTIDE SEQUENCE</scope>
    <source>
        <strain evidence="1">Ct6YY1</strain>
    </source>
</reference>
<proteinExistence type="predicted"/>
<accession>A0A8S5V2T3</accession>